<proteinExistence type="predicted"/>
<gene>
    <name evidence="2" type="ORF">DYBT9275_04176</name>
</gene>
<feature type="transmembrane region" description="Helical" evidence="1">
    <location>
        <begin position="380"/>
        <end position="397"/>
    </location>
</feature>
<feature type="transmembrane region" description="Helical" evidence="1">
    <location>
        <begin position="183"/>
        <end position="208"/>
    </location>
</feature>
<sequence>MIQKIQLTLFTLVILTALVISFFVLRNQRMKSVWTAPYFSAAENLSFGGDFLMDQNDIIAFDLLDNRTKEDHYVFKKSDHLTHYNYNPIGYAYLIYLARIIFPFAGHQLAIILFQGLTFVILAILILSELETSRKRYLFLFLFALNPLIIRFVVFNLYYFWQILVSGLILLIYYNFRPRTYLLPLILLPFIIITRPTTITLLPLLFLVCYQKLSFTKLAGITAYCLVIVLLCYKPTEKNIWHSAYAGIGAYPNPYNVHLSDNDAYALFDKKMGYKLSASLGGNYYDKATIQIYQRITRDEVLRLLRINPWLFIKNAVLNTFQSFGLGYLNRWPVWINYFSAFLGFVYALTLLLRKQYFIIAGIILGSISFTPYYPPIPAYMYGNYAFIIAGILLILNRSLPLVKFRKSSVS</sequence>
<feature type="transmembrane region" description="Helical" evidence="1">
    <location>
        <begin position="335"/>
        <end position="352"/>
    </location>
</feature>
<protein>
    <submittedName>
        <fullName evidence="2">Uncharacterized protein</fullName>
    </submittedName>
</protein>
<feature type="transmembrane region" description="Helical" evidence="1">
    <location>
        <begin position="159"/>
        <end position="176"/>
    </location>
</feature>
<evidence type="ECO:0000256" key="1">
    <source>
        <dbReference type="SAM" id="Phobius"/>
    </source>
</evidence>
<dbReference type="AlphaFoldDB" id="A0A916JER9"/>
<accession>A0A916JER9</accession>
<keyword evidence="1" id="KW-0472">Membrane</keyword>
<keyword evidence="3" id="KW-1185">Reference proteome</keyword>
<feature type="transmembrane region" description="Helical" evidence="1">
    <location>
        <begin position="137"/>
        <end position="153"/>
    </location>
</feature>
<comment type="caution">
    <text evidence="2">The sequence shown here is derived from an EMBL/GenBank/DDBJ whole genome shotgun (WGS) entry which is preliminary data.</text>
</comment>
<name>A0A916JER9_9BACT</name>
<evidence type="ECO:0000313" key="2">
    <source>
        <dbReference type="EMBL" id="CAG5008015.1"/>
    </source>
</evidence>
<organism evidence="2 3">
    <name type="scientific">Dyadobacter helix</name>
    <dbReference type="NCBI Taxonomy" id="2822344"/>
    <lineage>
        <taxon>Bacteria</taxon>
        <taxon>Pseudomonadati</taxon>
        <taxon>Bacteroidota</taxon>
        <taxon>Cytophagia</taxon>
        <taxon>Cytophagales</taxon>
        <taxon>Spirosomataceae</taxon>
        <taxon>Dyadobacter</taxon>
    </lineage>
</organism>
<keyword evidence="1" id="KW-0812">Transmembrane</keyword>
<dbReference type="Proteomes" id="UP000680038">
    <property type="component" value="Unassembled WGS sequence"/>
</dbReference>
<dbReference type="RefSeq" id="WP_215240578.1">
    <property type="nucleotide sequence ID" value="NZ_CAJRAF010000002.1"/>
</dbReference>
<feature type="transmembrane region" description="Helical" evidence="1">
    <location>
        <begin position="357"/>
        <end position="374"/>
    </location>
</feature>
<feature type="transmembrane region" description="Helical" evidence="1">
    <location>
        <begin position="6"/>
        <end position="25"/>
    </location>
</feature>
<feature type="transmembrane region" description="Helical" evidence="1">
    <location>
        <begin position="214"/>
        <end position="233"/>
    </location>
</feature>
<feature type="transmembrane region" description="Helical" evidence="1">
    <location>
        <begin position="311"/>
        <end position="329"/>
    </location>
</feature>
<keyword evidence="1" id="KW-1133">Transmembrane helix</keyword>
<feature type="transmembrane region" description="Helical" evidence="1">
    <location>
        <begin position="84"/>
        <end position="102"/>
    </location>
</feature>
<feature type="transmembrane region" description="Helical" evidence="1">
    <location>
        <begin position="108"/>
        <end position="130"/>
    </location>
</feature>
<evidence type="ECO:0000313" key="3">
    <source>
        <dbReference type="Proteomes" id="UP000680038"/>
    </source>
</evidence>
<reference evidence="2" key="1">
    <citation type="submission" date="2021-04" db="EMBL/GenBank/DDBJ databases">
        <authorList>
            <person name="Rodrigo-Torres L."/>
            <person name="Arahal R. D."/>
            <person name="Lucena T."/>
        </authorList>
    </citation>
    <scope>NUCLEOTIDE SEQUENCE</scope>
    <source>
        <strain evidence="2">CECT 9275</strain>
    </source>
</reference>
<dbReference type="EMBL" id="CAJRAF010000002">
    <property type="protein sequence ID" value="CAG5008015.1"/>
    <property type="molecule type" value="Genomic_DNA"/>
</dbReference>